<dbReference type="Proteomes" id="UP000226712">
    <property type="component" value="Unassembled WGS sequence"/>
</dbReference>
<sequence length="98" mass="11408">MEKNDQAKRERELSRSSQAKQLLENKLFQEALGTLKKIYSEALLEKTGAKEGDTREKLWIAYNVVGKVEQHLKSILETGKLAEKQLEIFRKQSQEQKF</sequence>
<evidence type="ECO:0000313" key="1">
    <source>
        <dbReference type="EMBL" id="MAG18087.1"/>
    </source>
</evidence>
<organism evidence="1 2">
    <name type="scientific">Candidatus Iainarchaeum sp</name>
    <dbReference type="NCBI Taxonomy" id="3101447"/>
    <lineage>
        <taxon>Archaea</taxon>
        <taxon>Candidatus Iainarchaeota</taxon>
        <taxon>Candidatus Iainarchaeia</taxon>
        <taxon>Candidatus Iainarchaeales</taxon>
        <taxon>Candidatus Iainarchaeaceae</taxon>
        <taxon>Candidatus Iainarchaeum</taxon>
    </lineage>
</organism>
<proteinExistence type="predicted"/>
<gene>
    <name evidence="1" type="ORF">CL944_01280</name>
</gene>
<evidence type="ECO:0000313" key="2">
    <source>
        <dbReference type="Proteomes" id="UP000226712"/>
    </source>
</evidence>
<reference evidence="2" key="1">
    <citation type="submission" date="2017-09" db="EMBL/GenBank/DDBJ databases">
        <title>The Reconstruction of 2,631 Draft Metagenome-Assembled Genomes from the Global Oceans.</title>
        <authorList>
            <person name="Tully B.J."/>
            <person name="Graham E.D."/>
            <person name="Heidelberg J.F."/>
        </authorList>
    </citation>
    <scope>NUCLEOTIDE SEQUENCE [LARGE SCALE GENOMIC DNA]</scope>
</reference>
<protein>
    <submittedName>
        <fullName evidence="1">Uncharacterized protein</fullName>
    </submittedName>
</protein>
<accession>A0A2D6LPH4</accession>
<comment type="caution">
    <text evidence="1">The sequence shown here is derived from an EMBL/GenBank/DDBJ whole genome shotgun (WGS) entry which is preliminary data.</text>
</comment>
<dbReference type="EMBL" id="NZBD01000006">
    <property type="protein sequence ID" value="MAG18087.1"/>
    <property type="molecule type" value="Genomic_DNA"/>
</dbReference>
<name>A0A2D6LPH4_9ARCH</name>
<dbReference type="AlphaFoldDB" id="A0A2D6LPH4"/>